<sequence length="798" mass="87421">MAKVVGSAGLQSGRRLGAGKLLGLGPRAAPREGDPLACTRVREAPHRAMRAVTVAGHICAGTVRAVLWARERRNCAASVLHRPSAFNGEDHQRAPPRALQLWVVTLLGLSCFMQGCSCISTSLLAWLACTVDCELCPVNHSGRPLDDLYATFIKDLEVAAELSCGPEPLGFLFTVDGMIVTVDKGSWAERHGVQVGDQILAISGFSMEKFLQKNPTARSRMSLMGPQRVVLRLKAEKGHVKEAIRTVQSKPITHQRADFRRALQEESQRFSFREALQKELLHWRPRDTWPFPGLAASSVDAVVEVNQLCFGHDESTQSGRRPARIKEMEAAARKLQSLFRWRKLWQQLDTSQERAEAATKIQSMQRGRQIRRGVAAQFAAFHEDHTKSDTSMVGSEGSEGQADHVGADLPRTLGDVAEPPAQHNKPRAEEPEVTARGVDLKKSTSSEEPVEVQRGGHSVVEQEVPRVQLHRASGASAAPEPRAPKVTNFFDAPDPVLEAAATRIQAAERGRQSRKKRPAPSFSAGPISPTGPAAEETAEGQWNSVPPLTVEESTDWLGSPESASWNGEEQERGHQPIDAMTSPDDTGEIVDTSSVKKDDEPGKDHIFQVRTEVAPADPSLQPATESDSFKIEPVKFDQAKSTAVQPESLQSPRRQTSQGSDEAPINTMDFLSEEAAVAVPQQRLQLPKPKKSPRQRPDRIGPIIPKPQPKAPTTPASDSSAWLIDLSSSGELQDPAKGAAADALGPSPRGRVQPQGFRIPKEKEKEKESDSKRKKKKKDRKDRKDEEVDLDSFGFQLF</sequence>
<feature type="domain" description="PDZ" evidence="2">
    <location>
        <begin position="157"/>
        <end position="208"/>
    </location>
</feature>
<dbReference type="InterPro" id="IPR036034">
    <property type="entry name" value="PDZ_sf"/>
</dbReference>
<dbReference type="PROSITE" id="PS50106">
    <property type="entry name" value="PDZ"/>
    <property type="match status" value="1"/>
</dbReference>
<evidence type="ECO:0000313" key="4">
    <source>
        <dbReference type="Proteomes" id="UP001642484"/>
    </source>
</evidence>
<dbReference type="SUPFAM" id="SSF50156">
    <property type="entry name" value="PDZ domain-like"/>
    <property type="match status" value="1"/>
</dbReference>
<organism evidence="3 4">
    <name type="scientific">Durusdinium trenchii</name>
    <dbReference type="NCBI Taxonomy" id="1381693"/>
    <lineage>
        <taxon>Eukaryota</taxon>
        <taxon>Sar</taxon>
        <taxon>Alveolata</taxon>
        <taxon>Dinophyceae</taxon>
        <taxon>Suessiales</taxon>
        <taxon>Symbiodiniaceae</taxon>
        <taxon>Durusdinium</taxon>
    </lineage>
</organism>
<feature type="region of interest" description="Disordered" evidence="1">
    <location>
        <begin position="385"/>
        <end position="457"/>
    </location>
</feature>
<feature type="region of interest" description="Disordered" evidence="1">
    <location>
        <begin position="500"/>
        <end position="790"/>
    </location>
</feature>
<evidence type="ECO:0000256" key="1">
    <source>
        <dbReference type="SAM" id="MobiDB-lite"/>
    </source>
</evidence>
<feature type="region of interest" description="Disordered" evidence="1">
    <location>
        <begin position="471"/>
        <end position="490"/>
    </location>
</feature>
<protein>
    <recommendedName>
        <fullName evidence="2">PDZ domain-containing protein</fullName>
    </recommendedName>
</protein>
<dbReference type="InterPro" id="IPR001478">
    <property type="entry name" value="PDZ"/>
</dbReference>
<dbReference type="PROSITE" id="PS50096">
    <property type="entry name" value="IQ"/>
    <property type="match status" value="2"/>
</dbReference>
<evidence type="ECO:0000259" key="2">
    <source>
        <dbReference type="PROSITE" id="PS50106"/>
    </source>
</evidence>
<proteinExistence type="predicted"/>
<dbReference type="InterPro" id="IPR000048">
    <property type="entry name" value="IQ_motif_EF-hand-BS"/>
</dbReference>
<dbReference type="Gene3D" id="2.30.42.10">
    <property type="match status" value="1"/>
</dbReference>
<feature type="compositionally biased region" description="Basic and acidic residues" evidence="1">
    <location>
        <begin position="627"/>
        <end position="638"/>
    </location>
</feature>
<name>A0ABP0T1E4_9DINO</name>
<feature type="compositionally biased region" description="Basic residues" evidence="1">
    <location>
        <begin position="772"/>
        <end position="781"/>
    </location>
</feature>
<reference evidence="3 4" key="1">
    <citation type="submission" date="2024-02" db="EMBL/GenBank/DDBJ databases">
        <authorList>
            <person name="Chen Y."/>
            <person name="Shah S."/>
            <person name="Dougan E. K."/>
            <person name="Thang M."/>
            <person name="Chan C."/>
        </authorList>
    </citation>
    <scope>NUCLEOTIDE SEQUENCE [LARGE SCALE GENOMIC DNA]</scope>
</reference>
<feature type="compositionally biased region" description="Basic and acidic residues" evidence="1">
    <location>
        <begin position="594"/>
        <end position="607"/>
    </location>
</feature>
<dbReference type="SMART" id="SM00015">
    <property type="entry name" value="IQ"/>
    <property type="match status" value="2"/>
</dbReference>
<feature type="compositionally biased region" description="Polar residues" evidence="1">
    <location>
        <begin position="639"/>
        <end position="660"/>
    </location>
</feature>
<keyword evidence="4" id="KW-1185">Reference proteome</keyword>
<dbReference type="EMBL" id="CAXAMN010029027">
    <property type="protein sequence ID" value="CAK9118479.1"/>
    <property type="molecule type" value="Genomic_DNA"/>
</dbReference>
<accession>A0ABP0T1E4</accession>
<comment type="caution">
    <text evidence="3">The sequence shown here is derived from an EMBL/GenBank/DDBJ whole genome shotgun (WGS) entry which is preliminary data.</text>
</comment>
<dbReference type="Proteomes" id="UP001642484">
    <property type="component" value="Unassembled WGS sequence"/>
</dbReference>
<gene>
    <name evidence="3" type="ORF">CCMP2556_LOCUS55555</name>
</gene>
<evidence type="ECO:0000313" key="3">
    <source>
        <dbReference type="EMBL" id="CAK9118479.1"/>
    </source>
</evidence>
<feature type="compositionally biased region" description="Basic and acidic residues" evidence="1">
    <location>
        <begin position="759"/>
        <end position="771"/>
    </location>
</feature>